<dbReference type="PANTHER" id="PTHR23021:SF28">
    <property type="entry name" value="SERPENTINE RECEPTOR, CLASS T-RELATED"/>
    <property type="match status" value="1"/>
</dbReference>
<dbReference type="Pfam" id="PF10321">
    <property type="entry name" value="7TM_GPCR_Srt"/>
    <property type="match status" value="1"/>
</dbReference>
<organism evidence="2 3">
    <name type="scientific">Steinernema glaseri</name>
    <dbReference type="NCBI Taxonomy" id="37863"/>
    <lineage>
        <taxon>Eukaryota</taxon>
        <taxon>Metazoa</taxon>
        <taxon>Ecdysozoa</taxon>
        <taxon>Nematoda</taxon>
        <taxon>Chromadorea</taxon>
        <taxon>Rhabditida</taxon>
        <taxon>Tylenchina</taxon>
        <taxon>Panagrolaimomorpha</taxon>
        <taxon>Strongyloidoidea</taxon>
        <taxon>Steinernematidae</taxon>
        <taxon>Steinernema</taxon>
    </lineage>
</organism>
<keyword evidence="1" id="KW-0812">Transmembrane</keyword>
<dbReference type="PANTHER" id="PTHR23021">
    <property type="entry name" value="SERPENTINE RECEPTOR, CLASS T"/>
    <property type="match status" value="1"/>
</dbReference>
<feature type="transmembrane region" description="Helical" evidence="1">
    <location>
        <begin position="109"/>
        <end position="126"/>
    </location>
</feature>
<protein>
    <submittedName>
        <fullName evidence="3">G_PROTEIN_RECEP_F1_2 domain-containing protein</fullName>
    </submittedName>
</protein>
<dbReference type="AlphaFoldDB" id="A0A1I8AL23"/>
<dbReference type="WBParaSite" id="L893_g683.t1">
    <property type="protein sequence ID" value="L893_g683.t1"/>
    <property type="gene ID" value="L893_g683"/>
</dbReference>
<feature type="transmembrane region" description="Helical" evidence="1">
    <location>
        <begin position="34"/>
        <end position="55"/>
    </location>
</feature>
<evidence type="ECO:0000313" key="2">
    <source>
        <dbReference type="Proteomes" id="UP000095287"/>
    </source>
</evidence>
<accession>A0A1I8AL23</accession>
<keyword evidence="1" id="KW-0472">Membrane</keyword>
<dbReference type="Proteomes" id="UP000095287">
    <property type="component" value="Unplaced"/>
</dbReference>
<evidence type="ECO:0000313" key="3">
    <source>
        <dbReference type="WBParaSite" id="L893_g683.t1"/>
    </source>
</evidence>
<name>A0A1I8AL23_9BILA</name>
<keyword evidence="1" id="KW-1133">Transmembrane helix</keyword>
<feature type="transmembrane region" description="Helical" evidence="1">
    <location>
        <begin position="67"/>
        <end position="89"/>
    </location>
</feature>
<dbReference type="InterPro" id="IPR019425">
    <property type="entry name" value="7TM_GPCR_serpentine_rcpt_Srt"/>
</dbReference>
<evidence type="ECO:0000256" key="1">
    <source>
        <dbReference type="SAM" id="Phobius"/>
    </source>
</evidence>
<reference evidence="3" key="1">
    <citation type="submission" date="2016-11" db="UniProtKB">
        <authorList>
            <consortium name="WormBaseParasite"/>
        </authorList>
    </citation>
    <scope>IDENTIFICATION</scope>
</reference>
<proteinExistence type="predicted"/>
<sequence>MLRYCTPNGSLSLDPDGADGGLQGEEQFAKNIGLVYIAIGFVTIPICCFVLSVFCRRPLIKHSCYKLMAFTTALDVVNLANGTLLPGFLSNQNVHHCNSGIVVSYLTQYVFSFWMMYCCASEILALNRMLEFANKNLANLLFEGRWVYFWFVVSFAYAV</sequence>
<keyword evidence="2" id="KW-1185">Reference proteome</keyword>